<name>A0A6S7A7M7_9BURK</name>
<proteinExistence type="predicted"/>
<feature type="chain" id="PRO_5028874957" evidence="1">
    <location>
        <begin position="23"/>
        <end position="196"/>
    </location>
</feature>
<dbReference type="Proteomes" id="UP000494111">
    <property type="component" value="Unassembled WGS sequence"/>
</dbReference>
<protein>
    <submittedName>
        <fullName evidence="2">Uncharacterized protein</fullName>
    </submittedName>
</protein>
<evidence type="ECO:0000313" key="3">
    <source>
        <dbReference type="Proteomes" id="UP000494111"/>
    </source>
</evidence>
<evidence type="ECO:0000313" key="2">
    <source>
        <dbReference type="EMBL" id="CAB3717762.1"/>
    </source>
</evidence>
<dbReference type="AlphaFoldDB" id="A0A6S7A7M7"/>
<feature type="signal peptide" evidence="1">
    <location>
        <begin position="1"/>
        <end position="22"/>
    </location>
</feature>
<dbReference type="RefSeq" id="WP_175216483.1">
    <property type="nucleotide sequence ID" value="NZ_CADIJO010000012.1"/>
</dbReference>
<gene>
    <name evidence="2" type="ORF">LMG3458_03683</name>
</gene>
<keyword evidence="1" id="KW-0732">Signal</keyword>
<reference evidence="2 3" key="1">
    <citation type="submission" date="2020-04" db="EMBL/GenBank/DDBJ databases">
        <authorList>
            <person name="De Canck E."/>
        </authorList>
    </citation>
    <scope>NUCLEOTIDE SEQUENCE [LARGE SCALE GENOMIC DNA]</scope>
    <source>
        <strain evidence="2 3">LMG 3458</strain>
    </source>
</reference>
<dbReference type="EMBL" id="CADIJO010000012">
    <property type="protein sequence ID" value="CAB3717762.1"/>
    <property type="molecule type" value="Genomic_DNA"/>
</dbReference>
<sequence length="196" mass="20666">MACLPLAAGFAMISGLAHSAYAAATSSVAVQPNPDTSRRIGIIATVEGAPGPFDRVDGHADYRVSNAACTPLTPVTGATVVPEQRVPVTFDRQADGTFRAEVVLAPFRDEDYFGQGVCHWALAGVVADFHRGLVDFSPAIGLADAASSRTIVKHFSNASYRNADHARIDIGADKPAAFNNPQDTFAIQLRAMPASR</sequence>
<accession>A0A6S7A7M7</accession>
<evidence type="ECO:0000256" key="1">
    <source>
        <dbReference type="SAM" id="SignalP"/>
    </source>
</evidence>
<organism evidence="2 3">
    <name type="scientific">Achromobacter deleyi</name>
    <dbReference type="NCBI Taxonomy" id="1353891"/>
    <lineage>
        <taxon>Bacteria</taxon>
        <taxon>Pseudomonadati</taxon>
        <taxon>Pseudomonadota</taxon>
        <taxon>Betaproteobacteria</taxon>
        <taxon>Burkholderiales</taxon>
        <taxon>Alcaligenaceae</taxon>
        <taxon>Achromobacter</taxon>
    </lineage>
</organism>